<organism evidence="2 3">
    <name type="scientific">Pleurodeles waltl</name>
    <name type="common">Iberian ribbed newt</name>
    <dbReference type="NCBI Taxonomy" id="8319"/>
    <lineage>
        <taxon>Eukaryota</taxon>
        <taxon>Metazoa</taxon>
        <taxon>Chordata</taxon>
        <taxon>Craniata</taxon>
        <taxon>Vertebrata</taxon>
        <taxon>Euteleostomi</taxon>
        <taxon>Amphibia</taxon>
        <taxon>Batrachia</taxon>
        <taxon>Caudata</taxon>
        <taxon>Salamandroidea</taxon>
        <taxon>Salamandridae</taxon>
        <taxon>Pleurodelinae</taxon>
        <taxon>Pleurodeles</taxon>
    </lineage>
</organism>
<gene>
    <name evidence="2" type="ORF">NDU88_008383</name>
</gene>
<keyword evidence="1" id="KW-0812">Transmembrane</keyword>
<evidence type="ECO:0000313" key="3">
    <source>
        <dbReference type="Proteomes" id="UP001066276"/>
    </source>
</evidence>
<dbReference type="EMBL" id="JANPWB010000011">
    <property type="protein sequence ID" value="KAJ1130025.1"/>
    <property type="molecule type" value="Genomic_DNA"/>
</dbReference>
<sequence length="169" mass="18324">MRRKQVRAMRSREKRQREADSICCRTPGTFKNQLLVDLDGMATGRAQEVPDQGWAWVVLLAVVLSQGITFGFPSCIVVFYTDIQASFQASNSETSWFPSIVTAVLHAGESAVGGSWRHGHWSGPRGPGPGLGLGGAAGSRAVPGNDLWLPIMYCRLLHGHPSLLPGQQQ</sequence>
<keyword evidence="1" id="KW-1133">Transmembrane helix</keyword>
<dbReference type="PANTHER" id="PTHR11360:SF21">
    <property type="entry name" value="MONOCARBOXYLATE TRANSPORTER 6"/>
    <property type="match status" value="1"/>
</dbReference>
<feature type="transmembrane region" description="Helical" evidence="1">
    <location>
        <begin position="54"/>
        <end position="80"/>
    </location>
</feature>
<dbReference type="InterPro" id="IPR050327">
    <property type="entry name" value="Proton-linked_MCT"/>
</dbReference>
<evidence type="ECO:0000313" key="2">
    <source>
        <dbReference type="EMBL" id="KAJ1130025.1"/>
    </source>
</evidence>
<dbReference type="GO" id="GO:0016323">
    <property type="term" value="C:basolateral plasma membrane"/>
    <property type="evidence" value="ECO:0007669"/>
    <property type="project" value="TreeGrafter"/>
</dbReference>
<dbReference type="PANTHER" id="PTHR11360">
    <property type="entry name" value="MONOCARBOXYLATE TRANSPORTER"/>
    <property type="match status" value="1"/>
</dbReference>
<keyword evidence="1" id="KW-0472">Membrane</keyword>
<dbReference type="GO" id="GO:0008028">
    <property type="term" value="F:monocarboxylic acid transmembrane transporter activity"/>
    <property type="evidence" value="ECO:0007669"/>
    <property type="project" value="TreeGrafter"/>
</dbReference>
<dbReference type="AlphaFoldDB" id="A0AAV7PWH2"/>
<comment type="caution">
    <text evidence="2">The sequence shown here is derived from an EMBL/GenBank/DDBJ whole genome shotgun (WGS) entry which is preliminary data.</text>
</comment>
<proteinExistence type="predicted"/>
<accession>A0AAV7PWH2</accession>
<protein>
    <submittedName>
        <fullName evidence="2">Uncharacterized protein</fullName>
    </submittedName>
</protein>
<evidence type="ECO:0000256" key="1">
    <source>
        <dbReference type="SAM" id="Phobius"/>
    </source>
</evidence>
<dbReference type="Proteomes" id="UP001066276">
    <property type="component" value="Chromosome 7"/>
</dbReference>
<name>A0AAV7PWH2_PLEWA</name>
<reference evidence="2" key="1">
    <citation type="journal article" date="2022" name="bioRxiv">
        <title>Sequencing and chromosome-scale assembly of the giantPleurodeles waltlgenome.</title>
        <authorList>
            <person name="Brown T."/>
            <person name="Elewa A."/>
            <person name="Iarovenko S."/>
            <person name="Subramanian E."/>
            <person name="Araus A.J."/>
            <person name="Petzold A."/>
            <person name="Susuki M."/>
            <person name="Suzuki K.-i.T."/>
            <person name="Hayashi T."/>
            <person name="Toyoda A."/>
            <person name="Oliveira C."/>
            <person name="Osipova E."/>
            <person name="Leigh N.D."/>
            <person name="Simon A."/>
            <person name="Yun M.H."/>
        </authorList>
    </citation>
    <scope>NUCLEOTIDE SEQUENCE</scope>
    <source>
        <strain evidence="2">20211129_DDA</strain>
        <tissue evidence="2">Liver</tissue>
    </source>
</reference>
<keyword evidence="3" id="KW-1185">Reference proteome</keyword>